<feature type="domain" description="Xylanolytic transcriptional activator regulatory" evidence="7">
    <location>
        <begin position="240"/>
        <end position="325"/>
    </location>
</feature>
<dbReference type="EMBL" id="JAGTJR010000013">
    <property type="protein sequence ID" value="KAH7050147.1"/>
    <property type="molecule type" value="Genomic_DNA"/>
</dbReference>
<name>A0ABQ8GD65_9PEZI</name>
<feature type="region of interest" description="Disordered" evidence="6">
    <location>
        <begin position="71"/>
        <end position="98"/>
    </location>
</feature>
<organism evidence="8 9">
    <name type="scientific">Macrophomina phaseolina</name>
    <dbReference type="NCBI Taxonomy" id="35725"/>
    <lineage>
        <taxon>Eukaryota</taxon>
        <taxon>Fungi</taxon>
        <taxon>Dikarya</taxon>
        <taxon>Ascomycota</taxon>
        <taxon>Pezizomycotina</taxon>
        <taxon>Dothideomycetes</taxon>
        <taxon>Dothideomycetes incertae sedis</taxon>
        <taxon>Botryosphaeriales</taxon>
        <taxon>Botryosphaeriaceae</taxon>
        <taxon>Macrophomina</taxon>
    </lineage>
</organism>
<keyword evidence="9" id="KW-1185">Reference proteome</keyword>
<gene>
    <name evidence="8" type="ORF">B0J12DRAFT_88264</name>
</gene>
<keyword evidence="5" id="KW-0539">Nucleus</keyword>
<dbReference type="CDD" id="cd12148">
    <property type="entry name" value="fungal_TF_MHR"/>
    <property type="match status" value="1"/>
</dbReference>
<comment type="subcellular location">
    <subcellularLocation>
        <location evidence="1">Nucleus</location>
    </subcellularLocation>
</comment>
<evidence type="ECO:0000256" key="1">
    <source>
        <dbReference type="ARBA" id="ARBA00004123"/>
    </source>
</evidence>
<comment type="caution">
    <text evidence="8">The sequence shown here is derived from an EMBL/GenBank/DDBJ whole genome shotgun (WGS) entry which is preliminary data.</text>
</comment>
<dbReference type="InterPro" id="IPR051089">
    <property type="entry name" value="prtT"/>
</dbReference>
<evidence type="ECO:0000313" key="9">
    <source>
        <dbReference type="Proteomes" id="UP000774617"/>
    </source>
</evidence>
<dbReference type="InterPro" id="IPR007219">
    <property type="entry name" value="XnlR_reg_dom"/>
</dbReference>
<dbReference type="PANTHER" id="PTHR31845">
    <property type="entry name" value="FINGER DOMAIN PROTEIN, PUTATIVE-RELATED"/>
    <property type="match status" value="1"/>
</dbReference>
<evidence type="ECO:0000256" key="6">
    <source>
        <dbReference type="SAM" id="MobiDB-lite"/>
    </source>
</evidence>
<dbReference type="SMART" id="SM00906">
    <property type="entry name" value="Fungal_trans"/>
    <property type="match status" value="1"/>
</dbReference>
<dbReference type="Proteomes" id="UP000774617">
    <property type="component" value="Unassembled WGS sequence"/>
</dbReference>
<evidence type="ECO:0000313" key="8">
    <source>
        <dbReference type="EMBL" id="KAH7050147.1"/>
    </source>
</evidence>
<sequence length="598" mass="65135">MENGPPCRRCAERNLSCVLNRSLQTLLDEQSQFKEDIVHDLEAIHASLQQLSDKGILSELPALRSLAHAIPDPPAPDPPEIEMGPSCDNSPKLSPQDEGLAHAPIQSVYYLTKLRALRSDVEARPTTSGEEPINDFIANGQLPLQAAERLFQLYYNRLDHFIYRVGGQYSTLDSLRRSSATLTACICTVAAMHDPASNHLYSICKKEFRKQIAQTMFDGHVDRDCLRALSVGAYWLSDMSWMLSGIAVRRATQINLSAQFRALQSTGPSSTTTTSSSSSSSEALDLIRLWYISYVSDSHLSILYGRAPMVRDDVAVQRLDEILALAPLTTEDDKRMVSQVSLLVIVRHIYDLFGPDTSAPIPAIYTTQIATFGRQLDAWLGRWSSALARNASIGDFPARGVLIHFHFAKLYLHSYVFRGVESAAQMPPAFLGSGAAAAEAATSIVELLLGDPDLSDALNGMPSYLLSMTCFACVFLLKLTTAPARELRLVQREVVARLTGQLVGRFRETPVGKWHLVHLMADGLEKLAATLLGEGPEQQAAVNGAGAAGMPGTGLGVVDVLGHGDGQGLGRQTGLLGGTSPFFNFDMDFNYDSLSLLQ</sequence>
<evidence type="ECO:0000256" key="5">
    <source>
        <dbReference type="ARBA" id="ARBA00023242"/>
    </source>
</evidence>
<evidence type="ECO:0000256" key="4">
    <source>
        <dbReference type="ARBA" id="ARBA00023163"/>
    </source>
</evidence>
<protein>
    <recommendedName>
        <fullName evidence="7">Xylanolytic transcriptional activator regulatory domain-containing protein</fullName>
    </recommendedName>
</protein>
<keyword evidence="3" id="KW-0238">DNA-binding</keyword>
<evidence type="ECO:0000259" key="7">
    <source>
        <dbReference type="SMART" id="SM00906"/>
    </source>
</evidence>
<evidence type="ECO:0000256" key="2">
    <source>
        <dbReference type="ARBA" id="ARBA00023015"/>
    </source>
</evidence>
<keyword evidence="4" id="KW-0804">Transcription</keyword>
<reference evidence="8 9" key="1">
    <citation type="journal article" date="2021" name="Nat. Commun.">
        <title>Genetic determinants of endophytism in the Arabidopsis root mycobiome.</title>
        <authorList>
            <person name="Mesny F."/>
            <person name="Miyauchi S."/>
            <person name="Thiergart T."/>
            <person name="Pickel B."/>
            <person name="Atanasova L."/>
            <person name="Karlsson M."/>
            <person name="Huettel B."/>
            <person name="Barry K.W."/>
            <person name="Haridas S."/>
            <person name="Chen C."/>
            <person name="Bauer D."/>
            <person name="Andreopoulos W."/>
            <person name="Pangilinan J."/>
            <person name="LaButti K."/>
            <person name="Riley R."/>
            <person name="Lipzen A."/>
            <person name="Clum A."/>
            <person name="Drula E."/>
            <person name="Henrissat B."/>
            <person name="Kohler A."/>
            <person name="Grigoriev I.V."/>
            <person name="Martin F.M."/>
            <person name="Hacquard S."/>
        </authorList>
    </citation>
    <scope>NUCLEOTIDE SEQUENCE [LARGE SCALE GENOMIC DNA]</scope>
    <source>
        <strain evidence="8 9">MPI-SDFR-AT-0080</strain>
    </source>
</reference>
<dbReference type="PANTHER" id="PTHR31845:SF17">
    <property type="entry name" value="ZN(II)2CYS6 TRANSCRIPTION FACTOR (EUROFUNG)"/>
    <property type="match status" value="1"/>
</dbReference>
<keyword evidence="2" id="KW-0805">Transcription regulation</keyword>
<evidence type="ECO:0000256" key="3">
    <source>
        <dbReference type="ARBA" id="ARBA00023125"/>
    </source>
</evidence>
<proteinExistence type="predicted"/>
<accession>A0ABQ8GD65</accession>